<gene>
    <name evidence="2" type="ORF">A33K_15726</name>
</gene>
<reference evidence="3" key="1">
    <citation type="journal article" date="2012" name="J. Bacteriol.">
        <title>Revised Genome Sequence of Burkholderia thailandensis MSMB43 with Improved Annotation.</title>
        <authorList>
            <person name="Zhuo Y."/>
            <person name="Liu L."/>
            <person name="Wang Q."/>
            <person name="Liu X."/>
            <person name="Ren B."/>
            <person name="Liu M."/>
            <person name="Ni P."/>
            <person name="Cheng Y.Q."/>
            <person name="Zhang L."/>
        </authorList>
    </citation>
    <scope>NUCLEOTIDE SEQUENCE [LARGE SCALE GENOMIC DNA]</scope>
    <source>
        <strain evidence="3">MSMB43</strain>
    </source>
</reference>
<proteinExistence type="predicted"/>
<accession>A0ABN0G603</accession>
<feature type="transmembrane region" description="Helical" evidence="1">
    <location>
        <begin position="35"/>
        <end position="56"/>
    </location>
</feature>
<sequence>MHDRTATPSSSSPASAAAGARARHAFAALRRTTTFYPLVGLVAVCVAMMFASDSFLSAANLENVLR</sequence>
<name>A0ABN0G603_9BURK</name>
<evidence type="ECO:0000256" key="1">
    <source>
        <dbReference type="SAM" id="Phobius"/>
    </source>
</evidence>
<keyword evidence="3" id="KW-1185">Reference proteome</keyword>
<keyword evidence="1" id="KW-0472">Membrane</keyword>
<keyword evidence="1" id="KW-0812">Transmembrane</keyword>
<dbReference type="EMBL" id="JH692063">
    <property type="protein sequence ID" value="EIP87705.1"/>
    <property type="molecule type" value="Genomic_DNA"/>
</dbReference>
<organism evidence="2 3">
    <name type="scientific">Burkholderia humptydooensis MSMB43</name>
    <dbReference type="NCBI Taxonomy" id="441157"/>
    <lineage>
        <taxon>Bacteria</taxon>
        <taxon>Pseudomonadati</taxon>
        <taxon>Pseudomonadota</taxon>
        <taxon>Betaproteobacteria</taxon>
        <taxon>Burkholderiales</taxon>
        <taxon>Burkholderiaceae</taxon>
        <taxon>Burkholderia</taxon>
        <taxon>pseudomallei group</taxon>
    </lineage>
</organism>
<evidence type="ECO:0000313" key="2">
    <source>
        <dbReference type="EMBL" id="EIP87705.1"/>
    </source>
</evidence>
<keyword evidence="1" id="KW-1133">Transmembrane helix</keyword>
<protein>
    <submittedName>
        <fullName evidence="2">ABC transporter, carbohydrate uptake transporter-2 (CUT2) family, permease protein</fullName>
    </submittedName>
</protein>
<dbReference type="Proteomes" id="UP000004682">
    <property type="component" value="Unassembled WGS sequence"/>
</dbReference>
<evidence type="ECO:0000313" key="3">
    <source>
        <dbReference type="Proteomes" id="UP000004682"/>
    </source>
</evidence>